<feature type="compositionally biased region" description="Acidic residues" evidence="1">
    <location>
        <begin position="834"/>
        <end position="853"/>
    </location>
</feature>
<feature type="compositionally biased region" description="Acidic residues" evidence="1">
    <location>
        <begin position="782"/>
        <end position="795"/>
    </location>
</feature>
<protein>
    <submittedName>
        <fullName evidence="2">Uncharacterized protein</fullName>
    </submittedName>
</protein>
<organism evidence="2">
    <name type="scientific">viral metagenome</name>
    <dbReference type="NCBI Taxonomy" id="1070528"/>
    <lineage>
        <taxon>unclassified sequences</taxon>
        <taxon>metagenomes</taxon>
        <taxon>organismal metagenomes</taxon>
    </lineage>
</organism>
<reference evidence="2" key="1">
    <citation type="journal article" date="2020" name="Nature">
        <title>Giant virus diversity and host interactions through global metagenomics.</title>
        <authorList>
            <person name="Schulz F."/>
            <person name="Roux S."/>
            <person name="Paez-Espino D."/>
            <person name="Jungbluth S."/>
            <person name="Walsh D.A."/>
            <person name="Denef V.J."/>
            <person name="McMahon K.D."/>
            <person name="Konstantinidis K.T."/>
            <person name="Eloe-Fadrosh E.A."/>
            <person name="Kyrpides N.C."/>
            <person name="Woyke T."/>
        </authorList>
    </citation>
    <scope>NUCLEOTIDE SEQUENCE</scope>
    <source>
        <strain evidence="2">GVMAG-M-3300024252-29</strain>
    </source>
</reference>
<sequence>MTDTFFNICRHVIKNPDINIDVRVFKLNTITDDTEHCNSSWFYSKFMRNCMYKMNEYKELRKQIGFGGLDKIPLGLHEYSKIKLQCFEKLVEPPDNPFISYPENSFFADNQPITEELVQIYMKCQRHYHAFVRFANIIRYRNSNVKNQSDLMMTPISENDKSVYPIVNGSTKYLFRVYELRQIIVSCIGHTEDYFPKLLMLKNPYNNDRLQDHHLYNFYFYLKTNNYPVDELFHGYFLSEFSDEEYIQKYEILIRDRAIENAVKTSDHDKLYFMTLRMLQYYTKAVHPIKISCGFPKKKLVEIMRPYLLLFYYQLYYAQDFPKRYDSEEELRKKLSQLAIYNSRFGQRTVVRTNEDTSISTIRYNCGTPNFYKCFHNSMRNREDEYICIPPHQDRYYTKMRKIIQSRNRQSFTPTRDIRGYEDEDDYEFYVSSYFRPIGRRRGPTLLSSFLNDNDTEVDTDDNDSSIDTSEHDTDSEETPSISEPNVSQNMEANELVTNSDIEPRQVVPFPLAPFSQTTTENEEQSSMFVSAVNNTLHQQLFNLYNGDNSQRFIHQLPIETNILGQPDFIRHLLSSQVNQLPYVSGIVRDISEEEHINPIHESGDVQVSGVSIQSIDRENNSEDESSDSDDENDVTANITTLNVNEVLPVDDEETRFDFGDTEVSPTETNTSVTCGDCIVKAYTGSKDAGYNLVITHSFNTKESAERFYSSLSLVWYTRKEIDYTTQTTISETTLNVTEVDNVSNTETNTTEINEEGSDNDMNIQTNGTLHETPVNNVNDTNNEEDEEEDENEDELVASSLLTYGVAPGADEYLKMRFEEMRRDEYLSRGFTEEQYEETKDECEYGSDGEEGF</sequence>
<dbReference type="AlphaFoldDB" id="A0A6C0IKX3"/>
<feature type="region of interest" description="Disordered" evidence="1">
    <location>
        <begin position="768"/>
        <end position="795"/>
    </location>
</feature>
<evidence type="ECO:0000256" key="1">
    <source>
        <dbReference type="SAM" id="MobiDB-lite"/>
    </source>
</evidence>
<feature type="compositionally biased region" description="Low complexity" evidence="1">
    <location>
        <begin position="772"/>
        <end position="781"/>
    </location>
</feature>
<name>A0A6C0IKX3_9ZZZZ</name>
<feature type="compositionally biased region" description="Acidic residues" evidence="1">
    <location>
        <begin position="454"/>
        <end position="465"/>
    </location>
</feature>
<feature type="region of interest" description="Disordered" evidence="1">
    <location>
        <begin position="829"/>
        <end position="853"/>
    </location>
</feature>
<dbReference type="EMBL" id="MN740209">
    <property type="protein sequence ID" value="QHT93622.1"/>
    <property type="molecule type" value="Genomic_DNA"/>
</dbReference>
<accession>A0A6C0IKX3</accession>
<proteinExistence type="predicted"/>
<feature type="region of interest" description="Disordered" evidence="1">
    <location>
        <begin position="449"/>
        <end position="490"/>
    </location>
</feature>
<evidence type="ECO:0000313" key="2">
    <source>
        <dbReference type="EMBL" id="QHT93622.1"/>
    </source>
</evidence>
<feature type="compositionally biased region" description="Polar residues" evidence="1">
    <location>
        <begin position="479"/>
        <end position="490"/>
    </location>
</feature>